<feature type="region of interest" description="Disordered" evidence="10">
    <location>
        <begin position="1528"/>
        <end position="1573"/>
    </location>
</feature>
<dbReference type="EMBL" id="CAJRST010011113">
    <property type="protein sequence ID" value="CAG5927582.1"/>
    <property type="molecule type" value="Genomic_DNA"/>
</dbReference>
<dbReference type="OrthoDB" id="4062651at2759"/>
<keyword evidence="3" id="KW-0723">Serine/threonine-protein kinase</keyword>
<dbReference type="SUPFAM" id="SSF56112">
    <property type="entry name" value="Protein kinase-like (PK-like)"/>
    <property type="match status" value="1"/>
</dbReference>
<dbReference type="Gene3D" id="3.10.20.90">
    <property type="entry name" value="Phosphatidylinositol 3-kinase Catalytic Subunit, Chain A, domain 1"/>
    <property type="match status" value="2"/>
</dbReference>
<evidence type="ECO:0000313" key="12">
    <source>
        <dbReference type="EMBL" id="CAG5927582.1"/>
    </source>
</evidence>
<feature type="compositionally biased region" description="Polar residues" evidence="10">
    <location>
        <begin position="914"/>
        <end position="929"/>
    </location>
</feature>
<dbReference type="InterPro" id="IPR011009">
    <property type="entry name" value="Kinase-like_dom_sf"/>
</dbReference>
<sequence length="1887" mass="201516">MITPPANARGWGGRVSVNAELRLQQKAEGGASATRCPMADRRPTCQPTGQPLPRPQIPLIPHTVPQCRVQQGTAGWPNYLKRFKVMKIKVLRSWCRQILKGLHFLHTRAPPIIHRDLKCDNIFITGPTGSVKIGDLGLATLKRASFAKSVIGTPEFMAPEMYEEKYDESVDVYAFGMCMLEMATSEYPYSECQNAAQIYRRVTSGVKPGSFDKVAIPEVKEIIEGCIRTNKDERYAIKTLLNHAFFQEETGVRVELAEEDDGEMIAIKLWLRIEDVKKLKGKKSVESGYVAEADHKTMAKAIKDRVSLIRKKREQRQLVREEQEKRKLEAEQQQKQESFKASRSQTETEETEVEQQQLHYQQSGVLHISEGGVDSGQGSSVFSSDSPHLGQLTMSYSCPPSSQPPSQPQTPYPPPQSAAPPQHPGYAQPPQQMHSMPHPFSGGASSGGGSAGGNMPLSALPDPPSIFFSSIPERPVSFSPPPTGPPKAYNNQRRKSTSILEAHTRHFQPAYPRYGSSLHPFSGMEGVEPPPMFMVNPGFAAAAQRLGVGEPLHHPGQSDPSMYGFKDLRAEHEETVRRLSLNQAALLDHYEAMAYGGYPMTAHQLGHLSFHHQRQAAAAAASLGFDPGHPSQPGFLHPHIMQRMSAHSPIPPSMPPMSASAGGAISSSSAEGCYPPQHASSSSFPVSAPAIMADAPPSAGSVFEFHLAAAAAAAAAAVDPNLLASRLYRTRRSSMDLPLEDSSGTGSGSSGTYNRLQPVTEELSAYVSPELPLPPGSLLLHHIGISTKDRSPDPSSDSLASSDAGEFQSPPPPPLLPPFDSSAAQSIPRSSSSAHSSGGMAHLDPQGHPPSGINFFPPTPSSEIPLGGAPSSQLESLMQSAWARHGGMVPAQPDMTYHESVLAMQPANPPLVVSASQSNTSLQSPTHTALPQAPAQPSPTLPRPTVSLPTLPSPSPSIPVVIPTAVMVSPPSPLPIPVGVPPIVSPPPPPLPAVPTPVPQLLATVVPIISVVAAPPDTPMEAPPKVLVQLKQTNGHSETSGLSDGNEGGGSGLHEGRSSKRHQRRSVRSRSRHEKLSKAKLNVLNISNRGDRVAECQLETHNRKMVTFRFDLDGDNPEEIAQIMVQSEFILESERESFIEQVREVIENADKKGLERDTNSQMMGDKQEQTPVISTPMPDIPSSSTAQVVHSAGRKFIVSPVPETRLKEPTYPTSPASPGLPVEADAVPRSETSSESQGKPDDIQALDMKLRSLFMDLGGGVVSPQGDILAVDMVSGAPVAGTSSPSQQPLEDLDAQLRRALSPETVPVSSHTQVSLAAEEPTVQRLACTKPSSSTTSSTSSSSSSLSSPENTLHKDFLSPLRGEGGGQGRDVVDGLCPRTTTGSQHASPIASPCPSPKPTTTIGRFQVSTNTEARVGRFSVSRAQEQSPESRQSPPPADQAANGTSDPGQVLTPDSPHKASLPSLNNNSFNNSYISSDNDSEFEDEDFKREVNRLREKHMREIQALHSRQKEEIDHLFTRLGKVPPAAVIPPILPSSGRRRRLTKSKSKSSRTSSTHGSKSPLPQGSTLSAQSVPTMYPGQLAVLAPGGLADSGSSSVLQPLKPSPSSDNLCSAYTSEAALSVPSLLCKVQLGFGAFGLQAGRQEDTLSEYALLGSLWEVESSPHDPSHPPMPPSLHLQEGRETDLGLRTNSTNAVSSSGGLGQSQGGSQCLAPNMSAPHQRKGTFTDDLHKLVDNWARDAMNLSQIVQSASIGRKFSAPSQLCPSSIGGSTHLPANPTTATSLAARKGSLCHPPSSSTPPQLQPPQFIHYPPTAAYSAQWSGPAHTLPNPHQAPTQPLLVSTSQPLGPYPAPQGQIPGQGPLQAFHLTNTLQKSVSNPGGPNLRTT</sequence>
<evidence type="ECO:0000256" key="2">
    <source>
        <dbReference type="ARBA" id="ARBA00012513"/>
    </source>
</evidence>
<evidence type="ECO:0000256" key="1">
    <source>
        <dbReference type="ARBA" id="ARBA00001946"/>
    </source>
</evidence>
<dbReference type="FunFam" id="3.10.20.90:FF:000012">
    <property type="entry name" value="Serine/threonine-protein kinase WNK1 isoform 2"/>
    <property type="match status" value="1"/>
</dbReference>
<dbReference type="PROSITE" id="PS00108">
    <property type="entry name" value="PROTEIN_KINASE_ST"/>
    <property type="match status" value="1"/>
</dbReference>
<evidence type="ECO:0000256" key="3">
    <source>
        <dbReference type="ARBA" id="ARBA00022527"/>
    </source>
</evidence>
<feature type="domain" description="Protein kinase" evidence="11">
    <location>
        <begin position="1"/>
        <end position="246"/>
    </location>
</feature>
<feature type="compositionally biased region" description="Low complexity" evidence="10">
    <location>
        <begin position="1853"/>
        <end position="1863"/>
    </location>
</feature>
<feature type="region of interest" description="Disordered" evidence="10">
    <location>
        <begin position="786"/>
        <end position="872"/>
    </location>
</feature>
<accession>A0A8S4B399</accession>
<dbReference type="InterPro" id="IPR000719">
    <property type="entry name" value="Prot_kinase_dom"/>
</dbReference>
<dbReference type="FunFam" id="1.10.510.10:FF:000006">
    <property type="entry name" value="Serine/threonine-protein kinase WNK1 isoform 2"/>
    <property type="match status" value="1"/>
</dbReference>
<evidence type="ECO:0000256" key="10">
    <source>
        <dbReference type="SAM" id="MobiDB-lite"/>
    </source>
</evidence>
<evidence type="ECO:0000256" key="8">
    <source>
        <dbReference type="ARBA" id="ARBA00047899"/>
    </source>
</evidence>
<feature type="compositionally biased region" description="Low complexity" evidence="10">
    <location>
        <begin position="821"/>
        <end position="837"/>
    </location>
</feature>
<feature type="compositionally biased region" description="Polar residues" evidence="10">
    <location>
        <begin position="1833"/>
        <end position="1846"/>
    </location>
</feature>
<feature type="compositionally biased region" description="Basic residues" evidence="10">
    <location>
        <begin position="1538"/>
        <end position="1550"/>
    </location>
</feature>
<reference evidence="12" key="1">
    <citation type="submission" date="2021-05" db="EMBL/GenBank/DDBJ databases">
        <authorList>
            <person name="Tigano A."/>
        </authorList>
    </citation>
    <scope>NUCLEOTIDE SEQUENCE</scope>
</reference>
<feature type="region of interest" description="Disordered" evidence="10">
    <location>
        <begin position="1302"/>
        <end position="1485"/>
    </location>
</feature>
<dbReference type="Pfam" id="PF00069">
    <property type="entry name" value="Pkinase"/>
    <property type="match status" value="1"/>
</dbReference>
<evidence type="ECO:0000256" key="4">
    <source>
        <dbReference type="ARBA" id="ARBA00022679"/>
    </source>
</evidence>
<feature type="compositionally biased region" description="Low complexity" evidence="10">
    <location>
        <begin position="1461"/>
        <end position="1478"/>
    </location>
</feature>
<dbReference type="EC" id="2.7.11.1" evidence="2"/>
<feature type="compositionally biased region" description="Low complexity" evidence="10">
    <location>
        <begin position="369"/>
        <end position="386"/>
    </location>
</feature>
<feature type="compositionally biased region" description="Low complexity" evidence="10">
    <location>
        <begin position="465"/>
        <end position="477"/>
    </location>
</feature>
<feature type="compositionally biased region" description="Low complexity" evidence="10">
    <location>
        <begin position="656"/>
        <end position="679"/>
    </location>
</feature>
<comment type="cofactor">
    <cofactor evidence="1">
        <name>Mg(2+)</name>
        <dbReference type="ChEBI" id="CHEBI:18420"/>
    </cofactor>
</comment>
<evidence type="ECO:0000259" key="11">
    <source>
        <dbReference type="PROSITE" id="PS50011"/>
    </source>
</evidence>
<feature type="compositionally biased region" description="Basic residues" evidence="10">
    <location>
        <begin position="1059"/>
        <end position="1075"/>
    </location>
</feature>
<dbReference type="PROSITE" id="PS50011">
    <property type="entry name" value="PROTEIN_KINASE_DOM"/>
    <property type="match status" value="1"/>
</dbReference>
<feature type="compositionally biased region" description="Low complexity" evidence="10">
    <location>
        <begin position="1794"/>
        <end position="1807"/>
    </location>
</feature>
<dbReference type="Gene3D" id="1.10.510.10">
    <property type="entry name" value="Transferase(Phosphotransferase) domain 1"/>
    <property type="match status" value="1"/>
</dbReference>
<dbReference type="InterPro" id="IPR056865">
    <property type="entry name" value="CCTL2_WNK"/>
</dbReference>
<feature type="region of interest" description="Disordered" evidence="10">
    <location>
        <begin position="1034"/>
        <end position="1081"/>
    </location>
</feature>
<dbReference type="Pfam" id="PF24889">
    <property type="entry name" value="CCTL2_WNK"/>
    <property type="match status" value="1"/>
</dbReference>
<organism evidence="12 13">
    <name type="scientific">Menidia menidia</name>
    <name type="common">Atlantic silverside</name>
    <dbReference type="NCBI Taxonomy" id="238744"/>
    <lineage>
        <taxon>Eukaryota</taxon>
        <taxon>Metazoa</taxon>
        <taxon>Chordata</taxon>
        <taxon>Craniata</taxon>
        <taxon>Vertebrata</taxon>
        <taxon>Euteleostomi</taxon>
        <taxon>Actinopterygii</taxon>
        <taxon>Neopterygii</taxon>
        <taxon>Teleostei</taxon>
        <taxon>Neoteleostei</taxon>
        <taxon>Acanthomorphata</taxon>
        <taxon>Ovalentaria</taxon>
        <taxon>Atherinomorphae</taxon>
        <taxon>Atheriniformes</taxon>
        <taxon>Atherinopsidae</taxon>
        <taxon>Menidiinae</taxon>
        <taxon>Menidia</taxon>
    </lineage>
</organism>
<feature type="compositionally biased region" description="Pro residues" evidence="10">
    <location>
        <begin position="401"/>
        <end position="423"/>
    </location>
</feature>
<comment type="catalytic activity">
    <reaction evidence="9">
        <text>L-seryl-[protein] + ATP = O-phospho-L-seryl-[protein] + ADP + H(+)</text>
        <dbReference type="Rhea" id="RHEA:17989"/>
        <dbReference type="Rhea" id="RHEA-COMP:9863"/>
        <dbReference type="Rhea" id="RHEA-COMP:11604"/>
        <dbReference type="ChEBI" id="CHEBI:15378"/>
        <dbReference type="ChEBI" id="CHEBI:29999"/>
        <dbReference type="ChEBI" id="CHEBI:30616"/>
        <dbReference type="ChEBI" id="CHEBI:83421"/>
        <dbReference type="ChEBI" id="CHEBI:456216"/>
        <dbReference type="EC" id="2.7.11.1"/>
    </reaction>
</comment>
<feature type="region of interest" description="Disordered" evidence="10">
    <location>
        <begin position="1200"/>
        <end position="1242"/>
    </location>
</feature>
<dbReference type="SMART" id="SM00220">
    <property type="entry name" value="S_TKc"/>
    <property type="match status" value="1"/>
</dbReference>
<keyword evidence="4" id="KW-0808">Transferase</keyword>
<proteinExistence type="predicted"/>
<evidence type="ECO:0000313" key="13">
    <source>
        <dbReference type="Proteomes" id="UP000677803"/>
    </source>
</evidence>
<comment type="catalytic activity">
    <reaction evidence="8">
        <text>L-threonyl-[protein] + ATP = O-phospho-L-threonyl-[protein] + ADP + H(+)</text>
        <dbReference type="Rhea" id="RHEA:46608"/>
        <dbReference type="Rhea" id="RHEA-COMP:11060"/>
        <dbReference type="Rhea" id="RHEA-COMP:11605"/>
        <dbReference type="ChEBI" id="CHEBI:15378"/>
        <dbReference type="ChEBI" id="CHEBI:30013"/>
        <dbReference type="ChEBI" id="CHEBI:30616"/>
        <dbReference type="ChEBI" id="CHEBI:61977"/>
        <dbReference type="ChEBI" id="CHEBI:456216"/>
        <dbReference type="EC" id="2.7.11.1"/>
    </reaction>
</comment>
<dbReference type="InterPro" id="IPR050588">
    <property type="entry name" value="WNK_Ser-Thr_kinase"/>
</dbReference>
<evidence type="ECO:0000256" key="7">
    <source>
        <dbReference type="ARBA" id="ARBA00022840"/>
    </source>
</evidence>
<feature type="region of interest" description="Disordered" evidence="10">
    <location>
        <begin position="28"/>
        <end position="52"/>
    </location>
</feature>
<evidence type="ECO:0000256" key="6">
    <source>
        <dbReference type="ARBA" id="ARBA00022777"/>
    </source>
</evidence>
<feature type="region of interest" description="Disordered" evidence="10">
    <location>
        <begin position="1692"/>
        <end position="1723"/>
    </location>
</feature>
<comment type="caution">
    <text evidence="12">The sequence shown here is derived from an EMBL/GenBank/DDBJ whole genome shotgun (WGS) entry which is preliminary data.</text>
</comment>
<keyword evidence="13" id="KW-1185">Reference proteome</keyword>
<keyword evidence="6" id="KW-0418">Kinase</keyword>
<dbReference type="Proteomes" id="UP000677803">
    <property type="component" value="Unassembled WGS sequence"/>
</dbReference>
<feature type="compositionally biased region" description="Low complexity" evidence="10">
    <location>
        <begin position="1551"/>
        <end position="1561"/>
    </location>
</feature>
<dbReference type="GO" id="GO:0004674">
    <property type="term" value="F:protein serine/threonine kinase activity"/>
    <property type="evidence" value="ECO:0007669"/>
    <property type="project" value="UniProtKB-KW"/>
</dbReference>
<gene>
    <name evidence="12" type="ORF">MMEN_LOCUS11409</name>
</gene>
<feature type="region of interest" description="Disordered" evidence="10">
    <location>
        <begin position="913"/>
        <end position="952"/>
    </location>
</feature>
<keyword evidence="7" id="KW-0067">ATP-binding</keyword>
<feature type="compositionally biased region" description="Basic and acidic residues" evidence="10">
    <location>
        <begin position="315"/>
        <end position="340"/>
    </location>
</feature>
<dbReference type="GO" id="GO:0005524">
    <property type="term" value="F:ATP binding"/>
    <property type="evidence" value="ECO:0007669"/>
    <property type="project" value="UniProtKB-KW"/>
</dbReference>
<feature type="compositionally biased region" description="Low complexity" evidence="10">
    <location>
        <begin position="1332"/>
        <end position="1348"/>
    </location>
</feature>
<name>A0A8S4B399_9TELE</name>
<protein>
    <recommendedName>
        <fullName evidence="2">non-specific serine/threonine protein kinase</fullName>
        <ecNumber evidence="2">2.7.11.1</ecNumber>
    </recommendedName>
</protein>
<feature type="compositionally biased region" description="Low complexity" evidence="10">
    <location>
        <begin position="793"/>
        <end position="804"/>
    </location>
</feature>
<feature type="compositionally biased region" description="Low complexity" evidence="10">
    <location>
        <begin position="1422"/>
        <end position="1433"/>
    </location>
</feature>
<feature type="region of interest" description="Disordered" evidence="10">
    <location>
        <begin position="648"/>
        <end position="679"/>
    </location>
</feature>
<feature type="region of interest" description="Disordered" evidence="10">
    <location>
        <begin position="314"/>
        <end position="491"/>
    </location>
</feature>
<feature type="compositionally biased region" description="Low complexity" evidence="10">
    <location>
        <begin position="428"/>
        <end position="443"/>
    </location>
</feature>
<dbReference type="InterPro" id="IPR008271">
    <property type="entry name" value="Ser/Thr_kinase_AS"/>
</dbReference>
<keyword evidence="5" id="KW-0547">Nucleotide-binding</keyword>
<evidence type="ECO:0000256" key="5">
    <source>
        <dbReference type="ARBA" id="ARBA00022741"/>
    </source>
</evidence>
<feature type="region of interest" description="Disordered" evidence="10">
    <location>
        <begin position="1788"/>
        <end position="1863"/>
    </location>
</feature>
<dbReference type="PANTHER" id="PTHR13902">
    <property type="entry name" value="SERINE/THREONINE-PROTEIN KINASE WNK WITH NO LYSINE -RELATED"/>
    <property type="match status" value="1"/>
</dbReference>
<feature type="compositionally biased region" description="Polar residues" evidence="10">
    <location>
        <begin position="1399"/>
        <end position="1413"/>
    </location>
</feature>
<feature type="compositionally biased region" description="Polar residues" evidence="10">
    <location>
        <begin position="1562"/>
        <end position="1573"/>
    </location>
</feature>
<evidence type="ECO:0000256" key="9">
    <source>
        <dbReference type="ARBA" id="ARBA00048679"/>
    </source>
</evidence>